<dbReference type="OMA" id="CFRNEEG"/>
<dbReference type="PROSITE" id="PS50879">
    <property type="entry name" value="RNASE_H_1"/>
    <property type="match status" value="1"/>
</dbReference>
<dbReference type="InterPro" id="IPR012337">
    <property type="entry name" value="RNaseH-like_sf"/>
</dbReference>
<sequence>MPKEDTLSHVFYRSLTALKVWSYFYSHAGLSLESLNLHQAGKQRSNNNKHGEAVSTNRVVYQVSNTIQSLIKLRKPGIDQVPFRWPDILRMMENYTPKLKFNKVLWELPMTDWTKINTDGASRGSPGRSSIGFCFRNEEGDPVYACGKEIQEVTNTQAETRAILEALKHCLTNEMNNIWVETDSMLLKKVITREWKPPWVIEEEVKEIRNRYCAQAMSLNRTSMGGISTLCSIP</sequence>
<evidence type="ECO:0000259" key="1">
    <source>
        <dbReference type="PROSITE" id="PS50879"/>
    </source>
</evidence>
<dbReference type="AlphaFoldDB" id="A0A1S4A7I6"/>
<dbReference type="PANTHER" id="PTHR47723">
    <property type="entry name" value="OS05G0353850 PROTEIN"/>
    <property type="match status" value="1"/>
</dbReference>
<dbReference type="InterPro" id="IPR044730">
    <property type="entry name" value="RNase_H-like_dom_plant"/>
</dbReference>
<dbReference type="SUPFAM" id="SSF53098">
    <property type="entry name" value="Ribonuclease H-like"/>
    <property type="match status" value="1"/>
</dbReference>
<proteinExistence type="predicted"/>
<dbReference type="SMR" id="A0A1S4A7I6"/>
<dbReference type="CDD" id="cd06222">
    <property type="entry name" value="RNase_H_like"/>
    <property type="match status" value="1"/>
</dbReference>
<dbReference type="PaxDb" id="4097-A0A1S4A7I6"/>
<accession>A0A1S4A7I6</accession>
<dbReference type="GO" id="GO:0003676">
    <property type="term" value="F:nucleic acid binding"/>
    <property type="evidence" value="ECO:0007669"/>
    <property type="project" value="InterPro"/>
</dbReference>
<feature type="domain" description="RNase H type-1" evidence="1">
    <location>
        <begin position="110"/>
        <end position="234"/>
    </location>
</feature>
<dbReference type="InterPro" id="IPR036397">
    <property type="entry name" value="RNaseH_sf"/>
</dbReference>
<dbReference type="STRING" id="4097.A0A1S4A7I6"/>
<name>A0A1S4A7I6_TOBAC</name>
<organism evidence="2">
    <name type="scientific">Nicotiana tabacum</name>
    <name type="common">Common tobacco</name>
    <dbReference type="NCBI Taxonomy" id="4097"/>
    <lineage>
        <taxon>Eukaryota</taxon>
        <taxon>Viridiplantae</taxon>
        <taxon>Streptophyta</taxon>
        <taxon>Embryophyta</taxon>
        <taxon>Tracheophyta</taxon>
        <taxon>Spermatophyta</taxon>
        <taxon>Magnoliopsida</taxon>
        <taxon>eudicotyledons</taxon>
        <taxon>Gunneridae</taxon>
        <taxon>Pentapetalae</taxon>
        <taxon>asterids</taxon>
        <taxon>lamiids</taxon>
        <taxon>Solanales</taxon>
        <taxon>Solanaceae</taxon>
        <taxon>Nicotianoideae</taxon>
        <taxon>Nicotianeae</taxon>
        <taxon>Nicotiana</taxon>
    </lineage>
</organism>
<dbReference type="Gene3D" id="3.30.420.10">
    <property type="entry name" value="Ribonuclease H-like superfamily/Ribonuclease H"/>
    <property type="match status" value="1"/>
</dbReference>
<protein>
    <recommendedName>
        <fullName evidence="1">RNase H type-1 domain-containing protein</fullName>
    </recommendedName>
</protein>
<dbReference type="PANTHER" id="PTHR47723:SF24">
    <property type="entry name" value="RNASE H TYPE-1 DOMAIN-CONTAINING PROTEIN"/>
    <property type="match status" value="1"/>
</dbReference>
<gene>
    <name evidence="2" type="primary">LOC107794608</name>
</gene>
<dbReference type="GO" id="GO:0004523">
    <property type="term" value="F:RNA-DNA hybrid ribonuclease activity"/>
    <property type="evidence" value="ECO:0007669"/>
    <property type="project" value="InterPro"/>
</dbReference>
<dbReference type="KEGG" id="nta:107794608"/>
<dbReference type="InterPro" id="IPR002156">
    <property type="entry name" value="RNaseH_domain"/>
</dbReference>
<dbReference type="Pfam" id="PF13456">
    <property type="entry name" value="RVT_3"/>
    <property type="match status" value="1"/>
</dbReference>
<evidence type="ECO:0000313" key="2">
    <source>
        <dbReference type="RefSeq" id="XP_016472595.1"/>
    </source>
</evidence>
<reference evidence="2" key="1">
    <citation type="submission" date="2025-08" db="UniProtKB">
        <authorList>
            <consortium name="RefSeq"/>
        </authorList>
    </citation>
    <scope>IDENTIFICATION</scope>
</reference>
<dbReference type="RefSeq" id="XP_016472595.1">
    <property type="nucleotide sequence ID" value="XM_016617109.1"/>
</dbReference>
<dbReference type="OrthoDB" id="1226698at2759"/>
<dbReference type="InterPro" id="IPR053151">
    <property type="entry name" value="RNase_H-like"/>
</dbReference>